<organism evidence="2 3">
    <name type="scientific">Alosa alosa</name>
    <name type="common">allis shad</name>
    <dbReference type="NCBI Taxonomy" id="278164"/>
    <lineage>
        <taxon>Eukaryota</taxon>
        <taxon>Metazoa</taxon>
        <taxon>Chordata</taxon>
        <taxon>Craniata</taxon>
        <taxon>Vertebrata</taxon>
        <taxon>Euteleostomi</taxon>
        <taxon>Actinopterygii</taxon>
        <taxon>Neopterygii</taxon>
        <taxon>Teleostei</taxon>
        <taxon>Clupei</taxon>
        <taxon>Clupeiformes</taxon>
        <taxon>Clupeoidei</taxon>
        <taxon>Clupeidae</taxon>
        <taxon>Alosa</taxon>
    </lineage>
</organism>
<keyword evidence="3" id="KW-1185">Reference proteome</keyword>
<evidence type="ECO:0000256" key="1">
    <source>
        <dbReference type="SAM" id="MobiDB-lite"/>
    </source>
</evidence>
<feature type="region of interest" description="Disordered" evidence="1">
    <location>
        <begin position="255"/>
        <end position="282"/>
    </location>
</feature>
<feature type="compositionally biased region" description="Low complexity" evidence="1">
    <location>
        <begin position="130"/>
        <end position="158"/>
    </location>
</feature>
<feature type="region of interest" description="Disordered" evidence="1">
    <location>
        <begin position="472"/>
        <end position="511"/>
    </location>
</feature>
<evidence type="ECO:0000313" key="2">
    <source>
        <dbReference type="EMBL" id="KAG5266160.1"/>
    </source>
</evidence>
<accession>A0AAV6FTV3</accession>
<feature type="region of interest" description="Disordered" evidence="1">
    <location>
        <begin position="313"/>
        <end position="336"/>
    </location>
</feature>
<feature type="region of interest" description="Disordered" evidence="1">
    <location>
        <begin position="30"/>
        <end position="158"/>
    </location>
</feature>
<sequence>MVQLRVCPVRDTADTTKSCSTTVTAPGLKGMQNGTVKTGRGISANGATATLKRQPRPKMAAASRQERGSCSSTASCPVFSRRTSDPDEEPPPRCPSSLSSPTLQGSLSSLHGSNPSLQGSLPSLHGSNPSLQGSLPSLHSSSASLQGSSSSKKGSISSLKGSLMGLKGSMPASLQASIPSLQGSASSLCQSAQSRIQGSHHSLRSSSPSLRSSSSSLRSGSSSEDDSWDTNSWSSGATCLLRSSIKQHSEEVFRARAGSGGGGGRSETAATTTTASDSEPGYQSLESCKATLLLPSSSSSSMRARAESQEVLEKVPVASRGESLQSLTSSQGTTASAVPTQIEQKIEAKLKFSQFLDEVTCRVLDPGSLQAFGAVRQREPAPVTTPCQWFNPTTEPVVRDQRRGGTCGNAARSPYQWSKCLPSCKILESSESLRRVSDCSSLMEQVGRTYLETDIDSVRCEDELGLSGSRLTSREVKTVTHAREREREHLRERERERDREKEKERETRSMLVSPEHHVRSNFEAVRCPSPSVSWSDGSVKNLKTASLPRPGSSMASDGEMQNMSSIQWHRAQSLLFGEGWKKHVLVLPPLPLLLRSWRRHMPA</sequence>
<gene>
    <name evidence="2" type="ORF">AALO_G00250450</name>
</gene>
<feature type="compositionally biased region" description="Polar residues" evidence="1">
    <location>
        <begin position="102"/>
        <end position="129"/>
    </location>
</feature>
<comment type="caution">
    <text evidence="2">The sequence shown here is derived from an EMBL/GenBank/DDBJ whole genome shotgun (WGS) entry which is preliminary data.</text>
</comment>
<feature type="compositionally biased region" description="Low complexity" evidence="1">
    <location>
        <begin position="323"/>
        <end position="336"/>
    </location>
</feature>
<dbReference type="AlphaFoldDB" id="A0AAV6FTV3"/>
<reference evidence="2" key="1">
    <citation type="submission" date="2020-10" db="EMBL/GenBank/DDBJ databases">
        <title>Chromosome-scale genome assembly of the Allis shad, Alosa alosa.</title>
        <authorList>
            <person name="Margot Z."/>
            <person name="Christophe K."/>
            <person name="Cabau C."/>
            <person name="Louis A."/>
            <person name="Berthelot C."/>
            <person name="Parey E."/>
            <person name="Roest Crollius H."/>
            <person name="Montfort J."/>
            <person name="Robinson-Rechavi M."/>
            <person name="Bucao C."/>
            <person name="Bouchez O."/>
            <person name="Gislard M."/>
            <person name="Lluch J."/>
            <person name="Milhes M."/>
            <person name="Lampietro C."/>
            <person name="Lopez Roques C."/>
            <person name="Donnadieu C."/>
            <person name="Braasch I."/>
            <person name="Desvignes T."/>
            <person name="Postlethwait J."/>
            <person name="Bobe J."/>
            <person name="Guiguen Y."/>
        </authorList>
    </citation>
    <scope>NUCLEOTIDE SEQUENCE</scope>
    <source>
        <strain evidence="2">M-15738</strain>
        <tissue evidence="2">Blood</tissue>
    </source>
</reference>
<dbReference type="Proteomes" id="UP000823561">
    <property type="component" value="Chromosome 19"/>
</dbReference>
<proteinExistence type="predicted"/>
<protein>
    <submittedName>
        <fullName evidence="2">Uncharacterized protein</fullName>
    </submittedName>
</protein>
<feature type="compositionally biased region" description="Low complexity" evidence="1">
    <location>
        <begin position="266"/>
        <end position="276"/>
    </location>
</feature>
<evidence type="ECO:0000313" key="3">
    <source>
        <dbReference type="Proteomes" id="UP000823561"/>
    </source>
</evidence>
<dbReference type="EMBL" id="JADWDJ010000019">
    <property type="protein sequence ID" value="KAG5266160.1"/>
    <property type="molecule type" value="Genomic_DNA"/>
</dbReference>
<feature type="compositionally biased region" description="Low complexity" evidence="1">
    <location>
        <begin position="204"/>
        <end position="222"/>
    </location>
</feature>
<name>A0AAV6FTV3_9TELE</name>
<feature type="region of interest" description="Disordered" evidence="1">
    <location>
        <begin position="189"/>
        <end position="231"/>
    </location>
</feature>